<evidence type="ECO:0000259" key="2">
    <source>
        <dbReference type="SMART" id="SM00385"/>
    </source>
</evidence>
<dbReference type="InterPro" id="IPR006671">
    <property type="entry name" value="Cyclin_N"/>
</dbReference>
<dbReference type="GO" id="GO:0016538">
    <property type="term" value="F:cyclin-dependent protein serine/threonine kinase regulator activity"/>
    <property type="evidence" value="ECO:0007669"/>
    <property type="project" value="InterPro"/>
</dbReference>
<dbReference type="Gene3D" id="1.10.472.10">
    <property type="entry name" value="Cyclin-like"/>
    <property type="match status" value="2"/>
</dbReference>
<dbReference type="Pfam" id="PF00134">
    <property type="entry name" value="Cyclin_N"/>
    <property type="match status" value="1"/>
</dbReference>
<evidence type="ECO:0000313" key="3">
    <source>
        <dbReference type="EMBL" id="CAI5757598.1"/>
    </source>
</evidence>
<dbReference type="OrthoDB" id="4951845at2759"/>
<protein>
    <recommendedName>
        <fullName evidence="2">Cyclin-like domain-containing protein</fullName>
    </recommendedName>
</protein>
<keyword evidence="4" id="KW-1185">Reference proteome</keyword>
<dbReference type="InterPro" id="IPR036915">
    <property type="entry name" value="Cyclin-like_sf"/>
</dbReference>
<proteinExistence type="inferred from homology"/>
<evidence type="ECO:0000313" key="4">
    <source>
        <dbReference type="Proteomes" id="UP001152885"/>
    </source>
</evidence>
<dbReference type="EMBL" id="CANTUO010000002">
    <property type="protein sequence ID" value="CAI5757598.1"/>
    <property type="molecule type" value="Genomic_DNA"/>
</dbReference>
<gene>
    <name evidence="3" type="ORF">CANVERA_P2112</name>
</gene>
<dbReference type="InterPro" id="IPR043198">
    <property type="entry name" value="Cyclin/Ssn8"/>
</dbReference>
<dbReference type="PANTHER" id="PTHR10026">
    <property type="entry name" value="CYCLIN"/>
    <property type="match status" value="1"/>
</dbReference>
<dbReference type="SUPFAM" id="SSF47954">
    <property type="entry name" value="Cyclin-like"/>
    <property type="match status" value="2"/>
</dbReference>
<dbReference type="SMART" id="SM00385">
    <property type="entry name" value="CYCLIN"/>
    <property type="match status" value="1"/>
</dbReference>
<sequence>MSKDSTTTDNGTTKSTTIHIPSITQISRPFFSNKEISFLHSQTISDSLKLHYKSTKDQVFQLLFQICKSMKFPLRMLSTAMNYYQRYYLFNKFELNSNDILDDPYLISLSCLFLASKVEDCIKKLKDFQQTYNKIKNIDESISIDNLSFLEYQRKALLQIECKLLQIIKFDFNLGNNHPSIKMNIDYLLIQFCKQLKINYKISILSWFIQFDIIQTPLCLVIPPHCIAVGIIIVALNLKPKELHIEDNTDDDYDEILNSIDCERLNCPEVLVNESIIYILDYYIHQYNNSILKNYLPEKDPITNKDQVFNFMNLKTKFNDLQDLCYQIKEKDFIQN</sequence>
<dbReference type="Proteomes" id="UP001152885">
    <property type="component" value="Unassembled WGS sequence"/>
</dbReference>
<feature type="domain" description="Cyclin-like" evidence="2">
    <location>
        <begin position="61"/>
        <end position="166"/>
    </location>
</feature>
<comment type="similarity">
    <text evidence="1">Belongs to the cyclin family.</text>
</comment>
<dbReference type="InterPro" id="IPR013763">
    <property type="entry name" value="Cyclin-like_dom"/>
</dbReference>
<name>A0A9W4XCU8_9ASCO</name>
<keyword evidence="1" id="KW-0195">Cyclin</keyword>
<dbReference type="GO" id="GO:0006357">
    <property type="term" value="P:regulation of transcription by RNA polymerase II"/>
    <property type="evidence" value="ECO:0007669"/>
    <property type="project" value="InterPro"/>
</dbReference>
<dbReference type="AlphaFoldDB" id="A0A9W4XCU8"/>
<reference evidence="3" key="1">
    <citation type="submission" date="2022-12" db="EMBL/GenBank/DDBJ databases">
        <authorList>
            <person name="Brejova B."/>
        </authorList>
    </citation>
    <scope>NUCLEOTIDE SEQUENCE</scope>
</reference>
<comment type="caution">
    <text evidence="3">The sequence shown here is derived from an EMBL/GenBank/DDBJ whole genome shotgun (WGS) entry which is preliminary data.</text>
</comment>
<organism evidence="3 4">
    <name type="scientific">Candida verbasci</name>
    <dbReference type="NCBI Taxonomy" id="1227364"/>
    <lineage>
        <taxon>Eukaryota</taxon>
        <taxon>Fungi</taxon>
        <taxon>Dikarya</taxon>
        <taxon>Ascomycota</taxon>
        <taxon>Saccharomycotina</taxon>
        <taxon>Pichiomycetes</taxon>
        <taxon>Debaryomycetaceae</taxon>
        <taxon>Candida/Lodderomyces clade</taxon>
        <taxon>Candida</taxon>
    </lineage>
</organism>
<evidence type="ECO:0000256" key="1">
    <source>
        <dbReference type="RuleBase" id="RU000383"/>
    </source>
</evidence>
<accession>A0A9W4XCU8</accession>